<evidence type="ECO:0000313" key="9">
    <source>
        <dbReference type="Proteomes" id="UP000249163"/>
    </source>
</evidence>
<dbReference type="InterPro" id="IPR000731">
    <property type="entry name" value="SSD"/>
</dbReference>
<comment type="subcellular location">
    <subcellularLocation>
        <location evidence="1">Cell membrane</location>
        <topology evidence="1">Multi-pass membrane protein</topology>
    </subcellularLocation>
</comment>
<sequence length="740" mass="78983">MAKLLYRLGFWSASNRIKVILGSIAILLISAIVALSMGPKLHEGTTIPGLESIKTMEQMYQEFPSMVDNSGKIQLVMKSLTDETLSSETTMQLIGAQLEEVAKDPAVTAVVSPYDNHSVSADGKIGYATISYNTPGSDVTETSKERVLDVAGILRDAGLQAELTGSGYVKMEIGGVTEGIGVLIALLVLTVAFGSVLTGILPILTAVIGLGTGVMLIIIGSNFFDTPSFALSLASMIGLAVGIDYALFIISRYRQQLAEGYERKEAIAIANGTAGSAVVFAGITVIIGLAGMSVIGIPFLTAMGLAAALCIFVAVLIAIFMVPAILEAMGGLIKAKSKKSFKGSTRNKKNETRGNLWGSFVTGRPWLAVILGVVLLGTIAIPFFNMETGTMDDAQKSPELTERRAYDLMTEAYGVGYHSPLVILAETDGGQDAEANLSGALEQLKTYPNIGTIAPAVSGPSGKISLINVIPATGPADNETVDLVKQIRSQAAEIESQNHVKLKVTGSTAVNIDISQKLNEALPEFCIIIVGLAFVLLVMVFRSILVPIKAVLGFILSLGATLGFITFVIQDGHLQNVFHFNGQAPILNFLPIMVVGILFGLAMDYEVFLVSRMREEFKKSGDAKKSVLAGIRHSGGVVTAAGLIMISVFTGFMLAEDPNIRVMSFALLFGVLFDAFVVRMLIVPGVMTLLGKSAWYLPKWLDRLLPNLDVEGEEVMKAVEKKQLRLVRDPKTNLSTEPLK</sequence>
<feature type="transmembrane region" description="Helical" evidence="6">
    <location>
        <begin position="589"/>
        <end position="610"/>
    </location>
</feature>
<dbReference type="PANTHER" id="PTHR33406:SF13">
    <property type="entry name" value="MEMBRANE PROTEIN YDFJ"/>
    <property type="match status" value="1"/>
</dbReference>
<reference evidence="8 9" key="1">
    <citation type="submission" date="2017-06" db="EMBL/GenBank/DDBJ databases">
        <title>Complete genome sequence of Paenibacillus odorifer CBA7130.</title>
        <authorList>
            <person name="Nam Y.-D."/>
            <person name="Kang J."/>
            <person name="Chung W.-H."/>
        </authorList>
    </citation>
    <scope>NUCLEOTIDE SEQUENCE [LARGE SCALE GENOMIC DNA]</scope>
    <source>
        <strain evidence="8 9">CBA7130</strain>
    </source>
</reference>
<keyword evidence="5 6" id="KW-0472">Membrane</keyword>
<dbReference type="AlphaFoldDB" id="A0AAD0KLI6"/>
<keyword evidence="2" id="KW-1003">Cell membrane</keyword>
<dbReference type="PROSITE" id="PS50156">
    <property type="entry name" value="SSD"/>
    <property type="match status" value="1"/>
</dbReference>
<name>A0AAD0KLI6_9BACL</name>
<dbReference type="InterPro" id="IPR004869">
    <property type="entry name" value="MMPL_dom"/>
</dbReference>
<feature type="transmembrane region" description="Helical" evidence="6">
    <location>
        <begin position="200"/>
        <end position="223"/>
    </location>
</feature>
<accession>A0AAD0KLI6</accession>
<proteinExistence type="predicted"/>
<feature type="domain" description="SSD" evidence="7">
    <location>
        <begin position="226"/>
        <end position="328"/>
    </location>
</feature>
<evidence type="ECO:0000256" key="1">
    <source>
        <dbReference type="ARBA" id="ARBA00004651"/>
    </source>
</evidence>
<evidence type="ECO:0000256" key="5">
    <source>
        <dbReference type="ARBA" id="ARBA00023136"/>
    </source>
</evidence>
<feature type="transmembrane region" description="Helical" evidence="6">
    <location>
        <begin position="274"/>
        <end position="300"/>
    </location>
</feature>
<feature type="transmembrane region" description="Helical" evidence="6">
    <location>
        <begin position="20"/>
        <end position="38"/>
    </location>
</feature>
<evidence type="ECO:0000259" key="7">
    <source>
        <dbReference type="PROSITE" id="PS50156"/>
    </source>
</evidence>
<protein>
    <recommendedName>
        <fullName evidence="7">SSD domain-containing protein</fullName>
    </recommendedName>
</protein>
<dbReference type="Pfam" id="PF03176">
    <property type="entry name" value="MMPL"/>
    <property type="match status" value="2"/>
</dbReference>
<feature type="transmembrane region" description="Helical" evidence="6">
    <location>
        <begin position="229"/>
        <end position="253"/>
    </location>
</feature>
<feature type="transmembrane region" description="Helical" evidence="6">
    <location>
        <begin position="306"/>
        <end position="333"/>
    </location>
</feature>
<organism evidence="8 9">
    <name type="scientific">Paenibacillus odorifer</name>
    <dbReference type="NCBI Taxonomy" id="189426"/>
    <lineage>
        <taxon>Bacteria</taxon>
        <taxon>Bacillati</taxon>
        <taxon>Bacillota</taxon>
        <taxon>Bacilli</taxon>
        <taxon>Bacillales</taxon>
        <taxon>Paenibacillaceae</taxon>
        <taxon>Paenibacillus</taxon>
    </lineage>
</organism>
<dbReference type="RefSeq" id="WP_111505105.1">
    <property type="nucleotide sequence ID" value="NZ_CP021965.1"/>
</dbReference>
<feature type="transmembrane region" description="Helical" evidence="6">
    <location>
        <begin position="548"/>
        <end position="569"/>
    </location>
</feature>
<evidence type="ECO:0000313" key="8">
    <source>
        <dbReference type="EMBL" id="AWV35122.1"/>
    </source>
</evidence>
<dbReference type="SUPFAM" id="SSF82866">
    <property type="entry name" value="Multidrug efflux transporter AcrB transmembrane domain"/>
    <property type="match status" value="2"/>
</dbReference>
<gene>
    <name evidence="8" type="ORF">CD191_22175</name>
</gene>
<evidence type="ECO:0000256" key="6">
    <source>
        <dbReference type="SAM" id="Phobius"/>
    </source>
</evidence>
<dbReference type="Proteomes" id="UP000249163">
    <property type="component" value="Chromosome"/>
</dbReference>
<dbReference type="InterPro" id="IPR050545">
    <property type="entry name" value="Mycobact_MmpL"/>
</dbReference>
<dbReference type="GO" id="GO:0005886">
    <property type="term" value="C:plasma membrane"/>
    <property type="evidence" value="ECO:0007669"/>
    <property type="project" value="UniProtKB-SubCell"/>
</dbReference>
<feature type="transmembrane region" description="Helical" evidence="6">
    <location>
        <begin position="521"/>
        <end position="541"/>
    </location>
</feature>
<feature type="transmembrane region" description="Helical" evidence="6">
    <location>
        <begin position="173"/>
        <end position="193"/>
    </location>
</feature>
<feature type="transmembrane region" description="Helical" evidence="6">
    <location>
        <begin position="354"/>
        <end position="384"/>
    </location>
</feature>
<dbReference type="PANTHER" id="PTHR33406">
    <property type="entry name" value="MEMBRANE PROTEIN MJ1562-RELATED"/>
    <property type="match status" value="1"/>
</dbReference>
<evidence type="ECO:0000256" key="4">
    <source>
        <dbReference type="ARBA" id="ARBA00022989"/>
    </source>
</evidence>
<feature type="transmembrane region" description="Helical" evidence="6">
    <location>
        <begin position="631"/>
        <end position="654"/>
    </location>
</feature>
<evidence type="ECO:0000256" key="3">
    <source>
        <dbReference type="ARBA" id="ARBA00022692"/>
    </source>
</evidence>
<dbReference type="EMBL" id="CP021965">
    <property type="protein sequence ID" value="AWV35122.1"/>
    <property type="molecule type" value="Genomic_DNA"/>
</dbReference>
<dbReference type="Gene3D" id="1.20.1640.10">
    <property type="entry name" value="Multidrug efflux transporter AcrB transmembrane domain"/>
    <property type="match status" value="2"/>
</dbReference>
<evidence type="ECO:0000256" key="2">
    <source>
        <dbReference type="ARBA" id="ARBA00022475"/>
    </source>
</evidence>
<keyword evidence="4 6" id="KW-1133">Transmembrane helix</keyword>
<keyword evidence="3 6" id="KW-0812">Transmembrane</keyword>